<dbReference type="Pfam" id="PF01327">
    <property type="entry name" value="Pep_deformylase"/>
    <property type="match status" value="1"/>
</dbReference>
<feature type="active site" evidence="2">
    <location>
        <position position="150"/>
    </location>
</feature>
<dbReference type="EMBL" id="BAABRI010000008">
    <property type="protein sequence ID" value="GAA5482477.1"/>
    <property type="molecule type" value="Genomic_DNA"/>
</dbReference>
<feature type="binding site" evidence="2">
    <location>
        <position position="149"/>
    </location>
    <ligand>
        <name>Fe cation</name>
        <dbReference type="ChEBI" id="CHEBI:24875"/>
    </ligand>
</feature>
<dbReference type="Gene3D" id="3.90.45.10">
    <property type="entry name" value="Peptide deformylase"/>
    <property type="match status" value="1"/>
</dbReference>
<comment type="caution">
    <text evidence="3">The sequence shown here is derived from an EMBL/GenBank/DDBJ whole genome shotgun (WGS) entry which is preliminary data.</text>
</comment>
<gene>
    <name evidence="2 3" type="primary">def</name>
    <name evidence="3" type="ORF">Hsar01_01699</name>
</gene>
<dbReference type="InterPro" id="IPR023635">
    <property type="entry name" value="Peptide_deformylase"/>
</dbReference>
<evidence type="ECO:0000313" key="3">
    <source>
        <dbReference type="EMBL" id="GAA5482477.1"/>
    </source>
</evidence>
<dbReference type="CDD" id="cd00487">
    <property type="entry name" value="Pep_deformylase"/>
    <property type="match status" value="1"/>
</dbReference>
<keyword evidence="2" id="KW-0408">Iron</keyword>
<organism evidence="3 4">
    <name type="scientific">Haloferula sargassicola</name>
    <dbReference type="NCBI Taxonomy" id="490096"/>
    <lineage>
        <taxon>Bacteria</taxon>
        <taxon>Pseudomonadati</taxon>
        <taxon>Verrucomicrobiota</taxon>
        <taxon>Verrucomicrobiia</taxon>
        <taxon>Verrucomicrobiales</taxon>
        <taxon>Verrucomicrobiaceae</taxon>
        <taxon>Haloferula</taxon>
    </lineage>
</organism>
<dbReference type="PANTHER" id="PTHR10458:SF22">
    <property type="entry name" value="PEPTIDE DEFORMYLASE"/>
    <property type="match status" value="1"/>
</dbReference>
<dbReference type="NCBIfam" id="TIGR00079">
    <property type="entry name" value="pept_deformyl"/>
    <property type="match status" value="1"/>
</dbReference>
<dbReference type="PRINTS" id="PR01576">
    <property type="entry name" value="PDEFORMYLASE"/>
</dbReference>
<keyword evidence="2" id="KW-0479">Metal-binding</keyword>
<dbReference type="InterPro" id="IPR036821">
    <property type="entry name" value="Peptide_deformylase_sf"/>
</dbReference>
<dbReference type="PANTHER" id="PTHR10458">
    <property type="entry name" value="PEPTIDE DEFORMYLASE"/>
    <property type="match status" value="1"/>
</dbReference>
<dbReference type="HAMAP" id="MF_00163">
    <property type="entry name" value="Pep_deformylase"/>
    <property type="match status" value="1"/>
</dbReference>
<evidence type="ECO:0000256" key="1">
    <source>
        <dbReference type="ARBA" id="ARBA00010759"/>
    </source>
</evidence>
<dbReference type="EC" id="3.5.1.88" evidence="2"/>
<feature type="binding site" evidence="2">
    <location>
        <position position="153"/>
    </location>
    <ligand>
        <name>Fe cation</name>
        <dbReference type="ChEBI" id="CHEBI:24875"/>
    </ligand>
</feature>
<sequence length="180" mass="19948">MILEIVQYGHPVLRDRCVPVEKVDDKLRELVDSMLETMHDANGVGLAAPQIGVPIRLAVVDVSHDPECITYLRVNGNDAKLEDIMPLVFINPELEFGSRKEKDTEGCLSIAEIRAEVSRPADVVARLPQLDGSELVIETDGLLSRAIQHETDHLNGVLFVDRVSPAAKVRLKGKLKRLLE</sequence>
<accession>A0ABP9UP56</accession>
<dbReference type="PIRSF" id="PIRSF004749">
    <property type="entry name" value="Pep_def"/>
    <property type="match status" value="1"/>
</dbReference>
<dbReference type="Proteomes" id="UP001476282">
    <property type="component" value="Unassembled WGS sequence"/>
</dbReference>
<name>A0ABP9UP56_9BACT</name>
<comment type="cofactor">
    <cofactor evidence="2">
        <name>Fe(2+)</name>
        <dbReference type="ChEBI" id="CHEBI:29033"/>
    </cofactor>
    <text evidence="2">Binds 1 Fe(2+) ion.</text>
</comment>
<evidence type="ECO:0000313" key="4">
    <source>
        <dbReference type="Proteomes" id="UP001476282"/>
    </source>
</evidence>
<comment type="function">
    <text evidence="2">Removes the formyl group from the N-terminal Met of newly synthesized proteins. Requires at least a dipeptide for an efficient rate of reaction. N-terminal L-methionine is a prerequisite for activity but the enzyme has broad specificity at other positions.</text>
</comment>
<comment type="similarity">
    <text evidence="1 2">Belongs to the polypeptide deformylase family.</text>
</comment>
<dbReference type="NCBIfam" id="NF001159">
    <property type="entry name" value="PRK00150.1-3"/>
    <property type="match status" value="1"/>
</dbReference>
<keyword evidence="2" id="KW-0378">Hydrolase</keyword>
<reference evidence="3 4" key="1">
    <citation type="submission" date="2024-02" db="EMBL/GenBank/DDBJ databases">
        <title>Haloferula sargassicola NBRC 104335.</title>
        <authorList>
            <person name="Ichikawa N."/>
            <person name="Katano-Makiyama Y."/>
            <person name="Hidaka K."/>
        </authorList>
    </citation>
    <scope>NUCLEOTIDE SEQUENCE [LARGE SCALE GENOMIC DNA]</scope>
    <source>
        <strain evidence="3 4">NBRC 104335</strain>
    </source>
</reference>
<protein>
    <recommendedName>
        <fullName evidence="2">Peptide deformylase</fullName>
        <shortName evidence="2">PDF</shortName>
        <ecNumber evidence="2">3.5.1.88</ecNumber>
    </recommendedName>
    <alternativeName>
        <fullName evidence="2">Polypeptide deformylase</fullName>
    </alternativeName>
</protein>
<evidence type="ECO:0000256" key="2">
    <source>
        <dbReference type="HAMAP-Rule" id="MF_00163"/>
    </source>
</evidence>
<dbReference type="SUPFAM" id="SSF56420">
    <property type="entry name" value="Peptide deformylase"/>
    <property type="match status" value="1"/>
</dbReference>
<feature type="binding site" evidence="2">
    <location>
        <position position="107"/>
    </location>
    <ligand>
        <name>Fe cation</name>
        <dbReference type="ChEBI" id="CHEBI:24875"/>
    </ligand>
</feature>
<dbReference type="RefSeq" id="WP_353566619.1">
    <property type="nucleotide sequence ID" value="NZ_BAABRI010000008.1"/>
</dbReference>
<keyword evidence="2" id="KW-0648">Protein biosynthesis</keyword>
<proteinExistence type="inferred from homology"/>
<comment type="catalytic activity">
    <reaction evidence="2">
        <text>N-terminal N-formyl-L-methionyl-[peptide] + H2O = N-terminal L-methionyl-[peptide] + formate</text>
        <dbReference type="Rhea" id="RHEA:24420"/>
        <dbReference type="Rhea" id="RHEA-COMP:10639"/>
        <dbReference type="Rhea" id="RHEA-COMP:10640"/>
        <dbReference type="ChEBI" id="CHEBI:15377"/>
        <dbReference type="ChEBI" id="CHEBI:15740"/>
        <dbReference type="ChEBI" id="CHEBI:49298"/>
        <dbReference type="ChEBI" id="CHEBI:64731"/>
        <dbReference type="EC" id="3.5.1.88"/>
    </reaction>
</comment>
<keyword evidence="4" id="KW-1185">Reference proteome</keyword>